<dbReference type="RefSeq" id="WP_245781373.1">
    <property type="nucleotide sequence ID" value="NZ_FOOQ01000004.1"/>
</dbReference>
<name>A0A1I2V3E1_9EURY</name>
<gene>
    <name evidence="1" type="ORF">SAMN04488063_3042</name>
</gene>
<organism evidence="1 2">
    <name type="scientific">Halopelagius inordinatus</name>
    <dbReference type="NCBI Taxonomy" id="553467"/>
    <lineage>
        <taxon>Archaea</taxon>
        <taxon>Methanobacteriati</taxon>
        <taxon>Methanobacteriota</taxon>
        <taxon>Stenosarchaea group</taxon>
        <taxon>Halobacteria</taxon>
        <taxon>Halobacteriales</taxon>
        <taxon>Haloferacaceae</taxon>
    </lineage>
</organism>
<dbReference type="AlphaFoldDB" id="A0A1I2V3E1"/>
<evidence type="ECO:0000313" key="2">
    <source>
        <dbReference type="Proteomes" id="UP000198876"/>
    </source>
</evidence>
<keyword evidence="2" id="KW-1185">Reference proteome</keyword>
<sequence length="200" mass="22926">MTSSVFERMVRGGRQLTRRGLASLERAFDASRGGLARFLGRGPAPWSDGADTDTTEWTLEHARRTESKWVRRDETVRCFRFDDGYVSTVTYNSRDVRWQLTPGQVPLANALAMATLFLQHEVTPQIDPEGRPFVGVSDAGPRQVFEEIADEPVEYVYLDEHRTLEEFPDFLETTEQLRLVHERMSPERYRTLDDEQGSVG</sequence>
<dbReference type="EMBL" id="FOOQ01000004">
    <property type="protein sequence ID" value="SFG81631.1"/>
    <property type="molecule type" value="Genomic_DNA"/>
</dbReference>
<protein>
    <submittedName>
        <fullName evidence="1">Uncharacterized protein</fullName>
    </submittedName>
</protein>
<dbReference type="Proteomes" id="UP000198876">
    <property type="component" value="Unassembled WGS sequence"/>
</dbReference>
<reference evidence="2" key="1">
    <citation type="submission" date="2016-10" db="EMBL/GenBank/DDBJ databases">
        <authorList>
            <person name="Varghese N."/>
            <person name="Submissions S."/>
        </authorList>
    </citation>
    <scope>NUCLEOTIDE SEQUENCE [LARGE SCALE GENOMIC DNA]</scope>
    <source>
        <strain evidence="2">CGMCC 1.7739</strain>
    </source>
</reference>
<evidence type="ECO:0000313" key="1">
    <source>
        <dbReference type="EMBL" id="SFG81631.1"/>
    </source>
</evidence>
<proteinExistence type="predicted"/>
<accession>A0A1I2V3E1</accession>